<evidence type="ECO:0000313" key="2">
    <source>
        <dbReference type="EMBL" id="MBW0518386.1"/>
    </source>
</evidence>
<name>A0A9Q3E9K6_9BASI</name>
<evidence type="ECO:0000313" key="3">
    <source>
        <dbReference type="Proteomes" id="UP000765509"/>
    </source>
</evidence>
<dbReference type="Proteomes" id="UP000765509">
    <property type="component" value="Unassembled WGS sequence"/>
</dbReference>
<protein>
    <submittedName>
        <fullName evidence="2">Uncharacterized protein</fullName>
    </submittedName>
</protein>
<accession>A0A9Q3E9K6</accession>
<feature type="region of interest" description="Disordered" evidence="1">
    <location>
        <begin position="23"/>
        <end position="52"/>
    </location>
</feature>
<proteinExistence type="predicted"/>
<dbReference type="EMBL" id="AVOT02026604">
    <property type="protein sequence ID" value="MBW0518386.1"/>
    <property type="molecule type" value="Genomic_DNA"/>
</dbReference>
<gene>
    <name evidence="2" type="ORF">O181_058101</name>
</gene>
<reference evidence="2" key="1">
    <citation type="submission" date="2021-03" db="EMBL/GenBank/DDBJ databases">
        <title>Draft genome sequence of rust myrtle Austropuccinia psidii MF-1, a brazilian biotype.</title>
        <authorList>
            <person name="Quecine M.C."/>
            <person name="Pachon D.M.R."/>
            <person name="Bonatelli M.L."/>
            <person name="Correr F.H."/>
            <person name="Franceschini L.M."/>
            <person name="Leite T.F."/>
            <person name="Margarido G.R.A."/>
            <person name="Almeida C.A."/>
            <person name="Ferrarezi J.A."/>
            <person name="Labate C.A."/>
        </authorList>
    </citation>
    <scope>NUCLEOTIDE SEQUENCE</scope>
    <source>
        <strain evidence="2">MF-1</strain>
    </source>
</reference>
<dbReference type="AlphaFoldDB" id="A0A9Q3E9K6"/>
<organism evidence="2 3">
    <name type="scientific">Austropuccinia psidii MF-1</name>
    <dbReference type="NCBI Taxonomy" id="1389203"/>
    <lineage>
        <taxon>Eukaryota</taxon>
        <taxon>Fungi</taxon>
        <taxon>Dikarya</taxon>
        <taxon>Basidiomycota</taxon>
        <taxon>Pucciniomycotina</taxon>
        <taxon>Pucciniomycetes</taxon>
        <taxon>Pucciniales</taxon>
        <taxon>Sphaerophragmiaceae</taxon>
        <taxon>Austropuccinia</taxon>
    </lineage>
</organism>
<sequence>MEGAAPFRRRGMKSRRSRSFYGLLGGYPGTSEGARERIGEVEGEKGEASVEKEDYGETEVAYALGNAPETEPSLLKMMEQIAQFMGQLAQAITPRENLKALEFKTPSMKAPDYFDGTQAHKLRGFIQSCQLIFHNDPESSFSDRKKVLY</sequence>
<evidence type="ECO:0000256" key="1">
    <source>
        <dbReference type="SAM" id="MobiDB-lite"/>
    </source>
</evidence>
<feature type="compositionally biased region" description="Basic and acidic residues" evidence="1">
    <location>
        <begin position="33"/>
        <end position="52"/>
    </location>
</feature>
<keyword evidence="3" id="KW-1185">Reference proteome</keyword>
<comment type="caution">
    <text evidence="2">The sequence shown here is derived from an EMBL/GenBank/DDBJ whole genome shotgun (WGS) entry which is preliminary data.</text>
</comment>